<accession>A0A8C5D4W8</accession>
<dbReference type="InterPro" id="IPR012337">
    <property type="entry name" value="RNaseH-like_sf"/>
</dbReference>
<evidence type="ECO:0008006" key="6">
    <source>
        <dbReference type="Google" id="ProtNLM"/>
    </source>
</evidence>
<dbReference type="Ensembl" id="ENSGWIT00000002222.1">
    <property type="protein sequence ID" value="ENSGWIP00000002062.1"/>
    <property type="gene ID" value="ENSGWIG00000001131.1"/>
</dbReference>
<feature type="compositionally biased region" description="Basic residues" evidence="1">
    <location>
        <begin position="10"/>
        <end position="20"/>
    </location>
</feature>
<evidence type="ECO:0000259" key="3">
    <source>
        <dbReference type="Pfam" id="PF14291"/>
    </source>
</evidence>
<dbReference type="InterPro" id="IPR008906">
    <property type="entry name" value="HATC_C_dom"/>
</dbReference>
<evidence type="ECO:0000313" key="4">
    <source>
        <dbReference type="Ensembl" id="ENSGWIP00000002062.1"/>
    </source>
</evidence>
<feature type="region of interest" description="Disordered" evidence="1">
    <location>
        <begin position="1"/>
        <end position="29"/>
    </location>
</feature>
<dbReference type="AlphaFoldDB" id="A0A8C5D4W8"/>
<dbReference type="InterPro" id="IPR025398">
    <property type="entry name" value="DUF4371"/>
</dbReference>
<name>A0A8C5D4W8_GOUWI</name>
<reference evidence="4" key="2">
    <citation type="submission" date="2025-08" db="UniProtKB">
        <authorList>
            <consortium name="Ensembl"/>
        </authorList>
    </citation>
    <scope>IDENTIFICATION</scope>
</reference>
<feature type="domain" description="HAT C-terminal dimerisation" evidence="2">
    <location>
        <begin position="717"/>
        <end position="801"/>
    </location>
</feature>
<evidence type="ECO:0000313" key="5">
    <source>
        <dbReference type="Proteomes" id="UP000694680"/>
    </source>
</evidence>
<dbReference type="Pfam" id="PF05699">
    <property type="entry name" value="Dimer_Tnp_hAT"/>
    <property type="match status" value="1"/>
</dbReference>
<organism evidence="4 5">
    <name type="scientific">Gouania willdenowi</name>
    <name type="common">Blunt-snouted clingfish</name>
    <name type="synonym">Lepadogaster willdenowi</name>
    <dbReference type="NCBI Taxonomy" id="441366"/>
    <lineage>
        <taxon>Eukaryota</taxon>
        <taxon>Metazoa</taxon>
        <taxon>Chordata</taxon>
        <taxon>Craniata</taxon>
        <taxon>Vertebrata</taxon>
        <taxon>Euteleostomi</taxon>
        <taxon>Actinopterygii</taxon>
        <taxon>Neopterygii</taxon>
        <taxon>Teleostei</taxon>
        <taxon>Neoteleostei</taxon>
        <taxon>Acanthomorphata</taxon>
        <taxon>Ovalentaria</taxon>
        <taxon>Blenniimorphae</taxon>
        <taxon>Blenniiformes</taxon>
        <taxon>Gobiesocoidei</taxon>
        <taxon>Gobiesocidae</taxon>
        <taxon>Gobiesocinae</taxon>
        <taxon>Gouania</taxon>
    </lineage>
</organism>
<reference evidence="4" key="3">
    <citation type="submission" date="2025-09" db="UniProtKB">
        <authorList>
            <consortium name="Ensembl"/>
        </authorList>
    </citation>
    <scope>IDENTIFICATION</scope>
</reference>
<dbReference type="SUPFAM" id="SSF53098">
    <property type="entry name" value="Ribonuclease H-like"/>
    <property type="match status" value="1"/>
</dbReference>
<proteinExistence type="predicted"/>
<sequence length="824" mass="92704">MDLSSINKKPSGHAKRKKKKEKEEKEATAIKNVMPINSFFKKARIEEEGFELASSNVSLEAPSTSDAQPELTAATILTGENEAASMNEEQAEQGNSSISEDPALWGSLTESTRKEILFKGISAFQNRAAKYPASRRGNEAEGKTRSLTNDALTRRIYNGEAIPREWIIYSPSTGDIFCFPCKVFSQCNNAFIAGFSDWKHPERITEHEMSGEHRRCILSLAHRSKHLGTVDASLGRQIEAEGQYWKDVLRRVVAVIKFLSERGLPFRGDDELLGSPHNGNYLGILELLAQFDPFLKEHLQKYGQKGRGKPSYLSSTICEEFINLMGEKTKQAIATELQQAKYFSVIVDSTPDMSHVDQLTFVFRFVSETGKVVERFIGFEPIHSHTGSSLAECVIKMVSDLGLDLSNCRGQAYDNASNMSGKYNGLQAQLKKNNPLMHYIPCAAHSLNLVGVNSVENSCRGASQFFDFLQSLYAFCSASTHRWNKVFTADISLTLKSLSCTRWSCRGDSTRALSENYAKIASSLQMVASDDEERRDTRREAAALCNKLEKLETALMTMFWDTVLQRFKLTSNSLQKREMDLMTAVRLLESLHTYVASLRGQFGDFETSARAITGVTQAYQSETHRVSKRKTFDDETVDNEVVLTGSKKFQVETFNVIIDSLLSGLKKRLDAYKDINDRFGVLFDMDCADTDLFKRANALSSSYPSDLDNSLSDELIQFRSFVSTEQDKTPANLLQIVQRNGLQTTFPNVFVALRLFLTLPVSNCEGERSFSQLKRIKNELRTTMGQKRLSALSLMAIESELVRELDFEDLICNFAKKKTRKKNF</sequence>
<dbReference type="GO" id="GO:0046983">
    <property type="term" value="F:protein dimerization activity"/>
    <property type="evidence" value="ECO:0007669"/>
    <property type="project" value="InterPro"/>
</dbReference>
<protein>
    <recommendedName>
        <fullName evidence="6">TTF-type domain-containing protein</fullName>
    </recommendedName>
</protein>
<dbReference type="Proteomes" id="UP000694680">
    <property type="component" value="Chromosome 1"/>
</dbReference>
<reference evidence="4" key="1">
    <citation type="submission" date="2020-06" db="EMBL/GenBank/DDBJ databases">
        <authorList>
            <consortium name="Wellcome Sanger Institute Data Sharing"/>
        </authorList>
    </citation>
    <scope>NUCLEOTIDE SEQUENCE [LARGE SCALE GENOMIC DNA]</scope>
</reference>
<keyword evidence="5" id="KW-1185">Reference proteome</keyword>
<dbReference type="PANTHER" id="PTHR45749">
    <property type="match status" value="1"/>
</dbReference>
<dbReference type="PANTHER" id="PTHR45749:SF23">
    <property type="entry name" value="ZINC FINGER MYM-TYPE PROTEIN 1-LIKE"/>
    <property type="match status" value="1"/>
</dbReference>
<feature type="domain" description="DUF4371" evidence="3">
    <location>
        <begin position="229"/>
        <end position="425"/>
    </location>
</feature>
<evidence type="ECO:0000259" key="2">
    <source>
        <dbReference type="Pfam" id="PF05699"/>
    </source>
</evidence>
<dbReference type="Pfam" id="PF14291">
    <property type="entry name" value="DUF4371"/>
    <property type="match status" value="1"/>
</dbReference>
<evidence type="ECO:0000256" key="1">
    <source>
        <dbReference type="SAM" id="MobiDB-lite"/>
    </source>
</evidence>